<organism evidence="2 3">
    <name type="scientific">Pleurodeles waltl</name>
    <name type="common">Iberian ribbed newt</name>
    <dbReference type="NCBI Taxonomy" id="8319"/>
    <lineage>
        <taxon>Eukaryota</taxon>
        <taxon>Metazoa</taxon>
        <taxon>Chordata</taxon>
        <taxon>Craniata</taxon>
        <taxon>Vertebrata</taxon>
        <taxon>Euteleostomi</taxon>
        <taxon>Amphibia</taxon>
        <taxon>Batrachia</taxon>
        <taxon>Caudata</taxon>
        <taxon>Salamandroidea</taxon>
        <taxon>Salamandridae</taxon>
        <taxon>Pleurodelinae</taxon>
        <taxon>Pleurodeles</taxon>
    </lineage>
</organism>
<feature type="region of interest" description="Disordered" evidence="1">
    <location>
        <begin position="1"/>
        <end position="94"/>
    </location>
</feature>
<protein>
    <submittedName>
        <fullName evidence="2">Uncharacterized protein</fullName>
    </submittedName>
</protein>
<dbReference type="Proteomes" id="UP001066276">
    <property type="component" value="Chromosome 1_1"/>
</dbReference>
<accession>A0AAV7WQQ2</accession>
<dbReference type="AlphaFoldDB" id="A0AAV7WQQ2"/>
<evidence type="ECO:0000313" key="3">
    <source>
        <dbReference type="Proteomes" id="UP001066276"/>
    </source>
</evidence>
<gene>
    <name evidence="2" type="ORF">NDU88_003141</name>
</gene>
<evidence type="ECO:0000313" key="2">
    <source>
        <dbReference type="EMBL" id="KAJ1215533.1"/>
    </source>
</evidence>
<evidence type="ECO:0000256" key="1">
    <source>
        <dbReference type="SAM" id="MobiDB-lite"/>
    </source>
</evidence>
<feature type="region of interest" description="Disordered" evidence="1">
    <location>
        <begin position="107"/>
        <end position="131"/>
    </location>
</feature>
<comment type="caution">
    <text evidence="2">The sequence shown here is derived from an EMBL/GenBank/DDBJ whole genome shotgun (WGS) entry which is preliminary data.</text>
</comment>
<dbReference type="EMBL" id="JANPWB010000001">
    <property type="protein sequence ID" value="KAJ1215533.1"/>
    <property type="molecule type" value="Genomic_DNA"/>
</dbReference>
<proteinExistence type="predicted"/>
<feature type="compositionally biased region" description="Low complexity" evidence="1">
    <location>
        <begin position="1"/>
        <end position="11"/>
    </location>
</feature>
<sequence length="131" mass="13787">MAPPASAASPPLQAGHGGTPASTVTTKAERPSSRGARLQAAARRKSIAWCRARPSPGPQLQEGAMARQDHRGPPQPVPLLTSRQWGRRESPSRPHISLAAARWLQACRSASGPARRRQGPGTAPTPQAASR</sequence>
<keyword evidence="3" id="KW-1185">Reference proteome</keyword>
<reference evidence="2" key="1">
    <citation type="journal article" date="2022" name="bioRxiv">
        <title>Sequencing and chromosome-scale assembly of the giantPleurodeles waltlgenome.</title>
        <authorList>
            <person name="Brown T."/>
            <person name="Elewa A."/>
            <person name="Iarovenko S."/>
            <person name="Subramanian E."/>
            <person name="Araus A.J."/>
            <person name="Petzold A."/>
            <person name="Susuki M."/>
            <person name="Suzuki K.-i.T."/>
            <person name="Hayashi T."/>
            <person name="Toyoda A."/>
            <person name="Oliveira C."/>
            <person name="Osipova E."/>
            <person name="Leigh N.D."/>
            <person name="Simon A."/>
            <person name="Yun M.H."/>
        </authorList>
    </citation>
    <scope>NUCLEOTIDE SEQUENCE</scope>
    <source>
        <strain evidence="2">20211129_DDA</strain>
        <tissue evidence="2">Liver</tissue>
    </source>
</reference>
<name>A0AAV7WQQ2_PLEWA</name>